<gene>
    <name evidence="1" type="ORF">I79_001619</name>
</gene>
<proteinExistence type="predicted"/>
<organism evidence="1 2">
    <name type="scientific">Cricetulus griseus</name>
    <name type="common">Chinese hamster</name>
    <name type="synonym">Cricetulus barabensis griseus</name>
    <dbReference type="NCBI Taxonomy" id="10029"/>
    <lineage>
        <taxon>Eukaryota</taxon>
        <taxon>Metazoa</taxon>
        <taxon>Chordata</taxon>
        <taxon>Craniata</taxon>
        <taxon>Vertebrata</taxon>
        <taxon>Euteleostomi</taxon>
        <taxon>Mammalia</taxon>
        <taxon>Eutheria</taxon>
        <taxon>Euarchontoglires</taxon>
        <taxon>Glires</taxon>
        <taxon>Rodentia</taxon>
        <taxon>Myomorpha</taxon>
        <taxon>Muroidea</taxon>
        <taxon>Cricetidae</taxon>
        <taxon>Cricetinae</taxon>
        <taxon>Cricetulus</taxon>
    </lineage>
</organism>
<evidence type="ECO:0000313" key="2">
    <source>
        <dbReference type="Proteomes" id="UP000001075"/>
    </source>
</evidence>
<reference evidence="2" key="1">
    <citation type="journal article" date="2011" name="Nat. Biotechnol.">
        <title>The genomic sequence of the Chinese hamster ovary (CHO)-K1 cell line.</title>
        <authorList>
            <person name="Xu X."/>
            <person name="Nagarajan H."/>
            <person name="Lewis N.E."/>
            <person name="Pan S."/>
            <person name="Cai Z."/>
            <person name="Liu X."/>
            <person name="Chen W."/>
            <person name="Xie M."/>
            <person name="Wang W."/>
            <person name="Hammond S."/>
            <person name="Andersen M.R."/>
            <person name="Neff N."/>
            <person name="Passarelli B."/>
            <person name="Koh W."/>
            <person name="Fan H.C."/>
            <person name="Wang J."/>
            <person name="Gui Y."/>
            <person name="Lee K.H."/>
            <person name="Betenbaugh M.J."/>
            <person name="Quake S.R."/>
            <person name="Famili I."/>
            <person name="Palsson B.O."/>
            <person name="Wang J."/>
        </authorList>
    </citation>
    <scope>NUCLEOTIDE SEQUENCE [LARGE SCALE GENOMIC DNA]</scope>
    <source>
        <strain evidence="2">CHO K1 cell line</strain>
    </source>
</reference>
<protein>
    <submittedName>
        <fullName evidence="1">Uncharacterized protein</fullName>
    </submittedName>
</protein>
<name>G3GV88_CRIGR</name>
<dbReference type="AlphaFoldDB" id="G3GV88"/>
<accession>G3GV88</accession>
<sequence>MSQFPLKLKCFHPELKNEDSNDLLKEMGTFASRMETRIISDAQCRFEIILLFLTGMESLTPFYM</sequence>
<evidence type="ECO:0000313" key="1">
    <source>
        <dbReference type="EMBL" id="EGV94466.1"/>
    </source>
</evidence>
<dbReference type="Proteomes" id="UP000001075">
    <property type="component" value="Unassembled WGS sequence"/>
</dbReference>
<dbReference type="EMBL" id="JH000038">
    <property type="protein sequence ID" value="EGV94466.1"/>
    <property type="molecule type" value="Genomic_DNA"/>
</dbReference>
<dbReference type="InParanoid" id="G3GV88"/>